<name>A0A9P8CDK7_9HELO</name>
<proteinExistence type="predicted"/>
<comment type="caution">
    <text evidence="2">The sequence shown here is derived from an EMBL/GenBank/DDBJ whole genome shotgun (WGS) entry which is preliminary data.</text>
</comment>
<accession>A0A9P8CDK7</accession>
<sequence>MKLFTILCLLGSVLVSAVQAAGHCNADNCARAVTGTRLGSSQVASASRDCVSYFAAANTVTIPGQAVSITSIVLTTLTIAKRDINTALATKLLPVYASECKDAAQYYSACSCGFGATSDTQIVTTANVTVTVYQTSTITSHTASPTCTANILTDPLNCGKCGHICNSGTCQNGACGSTQCPSNQNCDNGFKTCGASTCFCFADSTGTGFCGQNAVCAAATACASDKDCGNGSICAKDTCCLAPSPELPGICLVGECFNPADKLRSLSRMRRSDLSGGTAARRAE</sequence>
<dbReference type="EMBL" id="MU254031">
    <property type="protein sequence ID" value="KAG9242832.1"/>
    <property type="molecule type" value="Genomic_DNA"/>
</dbReference>
<protein>
    <recommendedName>
        <fullName evidence="4">Antifreeze protein</fullName>
    </recommendedName>
</protein>
<reference evidence="2" key="1">
    <citation type="journal article" date="2021" name="IMA Fungus">
        <title>Genomic characterization of three marine fungi, including Emericellopsis atlantica sp. nov. with signatures of a generalist lifestyle and marine biomass degradation.</title>
        <authorList>
            <person name="Hagestad O.C."/>
            <person name="Hou L."/>
            <person name="Andersen J.H."/>
            <person name="Hansen E.H."/>
            <person name="Altermark B."/>
            <person name="Li C."/>
            <person name="Kuhnert E."/>
            <person name="Cox R.J."/>
            <person name="Crous P.W."/>
            <person name="Spatafora J.W."/>
            <person name="Lail K."/>
            <person name="Amirebrahimi M."/>
            <person name="Lipzen A."/>
            <person name="Pangilinan J."/>
            <person name="Andreopoulos W."/>
            <person name="Hayes R.D."/>
            <person name="Ng V."/>
            <person name="Grigoriev I.V."/>
            <person name="Jackson S.A."/>
            <person name="Sutton T.D.S."/>
            <person name="Dobson A.D.W."/>
            <person name="Rama T."/>
        </authorList>
    </citation>
    <scope>NUCLEOTIDE SEQUENCE</scope>
    <source>
        <strain evidence="2">TRa3180A</strain>
    </source>
</reference>
<feature type="chain" id="PRO_5040425708" description="Antifreeze protein" evidence="1">
    <location>
        <begin position="21"/>
        <end position="284"/>
    </location>
</feature>
<dbReference type="AlphaFoldDB" id="A0A9P8CDK7"/>
<dbReference type="Proteomes" id="UP000887226">
    <property type="component" value="Unassembled WGS sequence"/>
</dbReference>
<keyword evidence="1" id="KW-0732">Signal</keyword>
<organism evidence="2 3">
    <name type="scientific">Calycina marina</name>
    <dbReference type="NCBI Taxonomy" id="1763456"/>
    <lineage>
        <taxon>Eukaryota</taxon>
        <taxon>Fungi</taxon>
        <taxon>Dikarya</taxon>
        <taxon>Ascomycota</taxon>
        <taxon>Pezizomycotina</taxon>
        <taxon>Leotiomycetes</taxon>
        <taxon>Helotiales</taxon>
        <taxon>Pezizellaceae</taxon>
        <taxon>Calycina</taxon>
    </lineage>
</organism>
<evidence type="ECO:0008006" key="4">
    <source>
        <dbReference type="Google" id="ProtNLM"/>
    </source>
</evidence>
<gene>
    <name evidence="2" type="ORF">BJ878DRAFT_148573</name>
</gene>
<evidence type="ECO:0000313" key="2">
    <source>
        <dbReference type="EMBL" id="KAG9242832.1"/>
    </source>
</evidence>
<dbReference type="OrthoDB" id="5596743at2759"/>
<feature type="signal peptide" evidence="1">
    <location>
        <begin position="1"/>
        <end position="20"/>
    </location>
</feature>
<evidence type="ECO:0000313" key="3">
    <source>
        <dbReference type="Proteomes" id="UP000887226"/>
    </source>
</evidence>
<keyword evidence="3" id="KW-1185">Reference proteome</keyword>
<evidence type="ECO:0000256" key="1">
    <source>
        <dbReference type="SAM" id="SignalP"/>
    </source>
</evidence>